<evidence type="ECO:0000313" key="2">
    <source>
        <dbReference type="Proteomes" id="UP000236345"/>
    </source>
</evidence>
<sequence>MEHEVSGIFLSLADLQKLSAVARSEVLSLITDGLEDDIFGENGEGPTDLSSLQAEKLVRGLSGKSRSVLKAILENSDSSNGFWCEELASELGIEVTDLTGVWSGLTRRIRTVTGSSDAYLISWAWDDERQDYYGRMHQTTFKNCKKARFERAFHHYLPLILYRHYFYLD</sequence>
<dbReference type="Proteomes" id="UP000236345">
    <property type="component" value="Unassembled WGS sequence"/>
</dbReference>
<dbReference type="AlphaFoldDB" id="A0A2K1Q580"/>
<comment type="caution">
    <text evidence="1">The sequence shown here is derived from an EMBL/GenBank/DDBJ whole genome shotgun (WGS) entry which is preliminary data.</text>
</comment>
<name>A0A2K1Q580_9GAMM</name>
<evidence type="ECO:0000313" key="1">
    <source>
        <dbReference type="EMBL" id="PNS10202.1"/>
    </source>
</evidence>
<keyword evidence="2" id="KW-1185">Reference proteome</keyword>
<proteinExistence type="predicted"/>
<protein>
    <submittedName>
        <fullName evidence="1">Uncharacterized protein</fullName>
    </submittedName>
</protein>
<accession>A0A2K1Q580</accession>
<gene>
    <name evidence="1" type="ORF">COO59_18805</name>
</gene>
<reference evidence="2" key="1">
    <citation type="submission" date="2017-09" db="EMBL/GenBank/DDBJ databases">
        <authorList>
            <person name="Palmer M."/>
            <person name="Steenkamp E.T."/>
            <person name="Coetzee M.P."/>
            <person name="Avontuur J.R."/>
            <person name="Van Zyl E."/>
            <person name="Chan W.-Y."/>
            <person name="Blom J."/>
            <person name="Venter S.N."/>
        </authorList>
    </citation>
    <scope>NUCLEOTIDE SEQUENCE [LARGE SCALE GENOMIC DNA]</scope>
    <source>
        <strain evidence="2">QC88-366</strain>
    </source>
</reference>
<dbReference type="EMBL" id="NWUO01000020">
    <property type="protein sequence ID" value="PNS10202.1"/>
    <property type="molecule type" value="Genomic_DNA"/>
</dbReference>
<organism evidence="1 2">
    <name type="scientific">Mixta theicola</name>
    <dbReference type="NCBI Taxonomy" id="1458355"/>
    <lineage>
        <taxon>Bacteria</taxon>
        <taxon>Pseudomonadati</taxon>
        <taxon>Pseudomonadota</taxon>
        <taxon>Gammaproteobacteria</taxon>
        <taxon>Enterobacterales</taxon>
        <taxon>Erwiniaceae</taxon>
        <taxon>Mixta</taxon>
    </lineage>
</organism>